<dbReference type="AlphaFoldDB" id="A0A1Y2HEC0"/>
<proteinExistence type="predicted"/>
<accession>A0A1Y2HEC0</accession>
<gene>
    <name evidence="1" type="ORF">BCR44DRAFT_1439155</name>
</gene>
<evidence type="ECO:0000313" key="1">
    <source>
        <dbReference type="EMBL" id="ORZ32927.1"/>
    </source>
</evidence>
<reference evidence="1 2" key="1">
    <citation type="submission" date="2016-07" db="EMBL/GenBank/DDBJ databases">
        <title>Pervasive Adenine N6-methylation of Active Genes in Fungi.</title>
        <authorList>
            <consortium name="DOE Joint Genome Institute"/>
            <person name="Mondo S.J."/>
            <person name="Dannebaum R.O."/>
            <person name="Kuo R.C."/>
            <person name="Labutti K."/>
            <person name="Haridas S."/>
            <person name="Kuo A."/>
            <person name="Salamov A."/>
            <person name="Ahrendt S.R."/>
            <person name="Lipzen A."/>
            <person name="Sullivan W."/>
            <person name="Andreopoulos W.B."/>
            <person name="Clum A."/>
            <person name="Lindquist E."/>
            <person name="Daum C."/>
            <person name="Ramamoorthy G.K."/>
            <person name="Gryganskyi A."/>
            <person name="Culley D."/>
            <person name="Magnuson J.K."/>
            <person name="James T.Y."/>
            <person name="O'Malley M.A."/>
            <person name="Stajich J.E."/>
            <person name="Spatafora J.W."/>
            <person name="Visel A."/>
            <person name="Grigoriev I.V."/>
        </authorList>
    </citation>
    <scope>NUCLEOTIDE SEQUENCE [LARGE SCALE GENOMIC DNA]</scope>
    <source>
        <strain evidence="1 2">PL171</strain>
    </source>
</reference>
<feature type="non-terminal residue" evidence="1">
    <location>
        <position position="75"/>
    </location>
</feature>
<evidence type="ECO:0000313" key="2">
    <source>
        <dbReference type="Proteomes" id="UP000193411"/>
    </source>
</evidence>
<name>A0A1Y2HEC0_9FUNG</name>
<comment type="caution">
    <text evidence="1">The sequence shown here is derived from an EMBL/GenBank/DDBJ whole genome shotgun (WGS) entry which is preliminary data.</text>
</comment>
<organism evidence="1 2">
    <name type="scientific">Catenaria anguillulae PL171</name>
    <dbReference type="NCBI Taxonomy" id="765915"/>
    <lineage>
        <taxon>Eukaryota</taxon>
        <taxon>Fungi</taxon>
        <taxon>Fungi incertae sedis</taxon>
        <taxon>Blastocladiomycota</taxon>
        <taxon>Blastocladiomycetes</taxon>
        <taxon>Blastocladiales</taxon>
        <taxon>Catenariaceae</taxon>
        <taxon>Catenaria</taxon>
    </lineage>
</organism>
<protein>
    <submittedName>
        <fullName evidence="1">Uncharacterized protein</fullName>
    </submittedName>
</protein>
<dbReference type="EMBL" id="MCFL01000040">
    <property type="protein sequence ID" value="ORZ32927.1"/>
    <property type="molecule type" value="Genomic_DNA"/>
</dbReference>
<sequence length="75" mass="8609">MFHGPWIEAVESDKPIEFGWSTATTVICLIHIYSGGTWLPCHQVPRTKAVVALLDKMQILSLVAAMTRRLWMRWL</sequence>
<keyword evidence="2" id="KW-1185">Reference proteome</keyword>
<dbReference type="Proteomes" id="UP000193411">
    <property type="component" value="Unassembled WGS sequence"/>
</dbReference>